<dbReference type="GO" id="GO:0005524">
    <property type="term" value="F:ATP binding"/>
    <property type="evidence" value="ECO:0007669"/>
    <property type="project" value="UniProtKB-KW"/>
</dbReference>
<evidence type="ECO:0000313" key="10">
    <source>
        <dbReference type="Proteomes" id="UP000297982"/>
    </source>
</evidence>
<evidence type="ECO:0000259" key="8">
    <source>
        <dbReference type="PROSITE" id="PS50893"/>
    </source>
</evidence>
<dbReference type="RefSeq" id="WP_135328427.1">
    <property type="nucleotide sequence ID" value="NZ_SRJC01000006.1"/>
</dbReference>
<evidence type="ECO:0000256" key="1">
    <source>
        <dbReference type="ARBA" id="ARBA00004236"/>
    </source>
</evidence>
<keyword evidence="6" id="KW-1278">Translocase</keyword>
<evidence type="ECO:0000256" key="3">
    <source>
        <dbReference type="ARBA" id="ARBA00022475"/>
    </source>
</evidence>
<dbReference type="FunFam" id="3.40.50.300:FF:000589">
    <property type="entry name" value="ABC transporter, ATP-binding subunit"/>
    <property type="match status" value="1"/>
</dbReference>
<evidence type="ECO:0000313" key="9">
    <source>
        <dbReference type="EMBL" id="TGB01392.1"/>
    </source>
</evidence>
<evidence type="ECO:0000256" key="7">
    <source>
        <dbReference type="ARBA" id="ARBA00023136"/>
    </source>
</evidence>
<dbReference type="Proteomes" id="UP000297982">
    <property type="component" value="Unassembled WGS sequence"/>
</dbReference>
<keyword evidence="10" id="KW-1185">Reference proteome</keyword>
<dbReference type="PROSITE" id="PS50893">
    <property type="entry name" value="ABC_TRANSPORTER_2"/>
    <property type="match status" value="1"/>
</dbReference>
<evidence type="ECO:0000256" key="2">
    <source>
        <dbReference type="ARBA" id="ARBA00022448"/>
    </source>
</evidence>
<name>A0A4Z0GWK5_9BACI</name>
<reference evidence="9 10" key="1">
    <citation type="journal article" date="2003" name="Int. J. Syst. Evol. Microbiol.">
        <title>Halobacillus salinus sp. nov., isolated from a salt lake on the coast of the East Sea in Korea.</title>
        <authorList>
            <person name="Yoon J.H."/>
            <person name="Kang K.H."/>
            <person name="Park Y.H."/>
        </authorList>
    </citation>
    <scope>NUCLEOTIDE SEQUENCE [LARGE SCALE GENOMIC DNA]</scope>
    <source>
        <strain evidence="9 10">HSL-3</strain>
    </source>
</reference>
<dbReference type="CDD" id="cd03230">
    <property type="entry name" value="ABC_DR_subfamily_A"/>
    <property type="match status" value="1"/>
</dbReference>
<dbReference type="InterPro" id="IPR050763">
    <property type="entry name" value="ABC_transporter_ATP-binding"/>
</dbReference>
<dbReference type="AlphaFoldDB" id="A0A4Z0GWK5"/>
<sequence>MIRLEKVYKSFDGKAALDGLEFQVDKGEIFGFLGPSGSGKTTTIKMLTGQLKPDRGHVEVFGQDVSNVTRPDLLQRIGIMTDNSNLYPRLTVLDNLNLYRSLYRVPIRRVKEVLEIVNLEGVEKKKTATLSKGMKQRVLLARALLHEPDLLFLDEPTAALDPINKERIHEGLRQLKANGTTIFLTTHDMQEAETLCDRVALLNGGRIVEEGAPVSLCQRFSDPIITIELKGGQVVTFENARESAKAIHDYMVNDQIVSIHTDEPTLGQVFIQVTGRNLA</sequence>
<dbReference type="EMBL" id="SRJC01000006">
    <property type="protein sequence ID" value="TGB01392.1"/>
    <property type="molecule type" value="Genomic_DNA"/>
</dbReference>
<dbReference type="SUPFAM" id="SSF52540">
    <property type="entry name" value="P-loop containing nucleoside triphosphate hydrolases"/>
    <property type="match status" value="1"/>
</dbReference>
<keyword evidence="5 9" id="KW-0067">ATP-binding</keyword>
<evidence type="ECO:0000256" key="4">
    <source>
        <dbReference type="ARBA" id="ARBA00022741"/>
    </source>
</evidence>
<dbReference type="PANTHER" id="PTHR42711:SF13">
    <property type="entry name" value="ABC TRANSPORTER, ATP-BINDING PROTEIN"/>
    <property type="match status" value="1"/>
</dbReference>
<dbReference type="InterPro" id="IPR003439">
    <property type="entry name" value="ABC_transporter-like_ATP-bd"/>
</dbReference>
<dbReference type="PROSITE" id="PS00211">
    <property type="entry name" value="ABC_TRANSPORTER_1"/>
    <property type="match status" value="1"/>
</dbReference>
<evidence type="ECO:0000256" key="6">
    <source>
        <dbReference type="ARBA" id="ARBA00022967"/>
    </source>
</evidence>
<dbReference type="InterPro" id="IPR027417">
    <property type="entry name" value="P-loop_NTPase"/>
</dbReference>
<dbReference type="Pfam" id="PF00005">
    <property type="entry name" value="ABC_tran"/>
    <property type="match status" value="1"/>
</dbReference>
<keyword evidence="3" id="KW-1003">Cell membrane</keyword>
<feature type="domain" description="ABC transporter" evidence="8">
    <location>
        <begin position="2"/>
        <end position="229"/>
    </location>
</feature>
<evidence type="ECO:0000256" key="5">
    <source>
        <dbReference type="ARBA" id="ARBA00022840"/>
    </source>
</evidence>
<comment type="subcellular location">
    <subcellularLocation>
        <location evidence="1">Cell membrane</location>
    </subcellularLocation>
</comment>
<keyword evidence="7" id="KW-0472">Membrane</keyword>
<gene>
    <name evidence="9" type="ORF">E4663_16425</name>
</gene>
<dbReference type="InterPro" id="IPR017871">
    <property type="entry name" value="ABC_transporter-like_CS"/>
</dbReference>
<dbReference type="InterPro" id="IPR003593">
    <property type="entry name" value="AAA+_ATPase"/>
</dbReference>
<dbReference type="STRING" id="192814.GCA_900166575_00126"/>
<organism evidence="9 10">
    <name type="scientific">Halobacillus salinus</name>
    <dbReference type="NCBI Taxonomy" id="192814"/>
    <lineage>
        <taxon>Bacteria</taxon>
        <taxon>Bacillati</taxon>
        <taxon>Bacillota</taxon>
        <taxon>Bacilli</taxon>
        <taxon>Bacillales</taxon>
        <taxon>Bacillaceae</taxon>
        <taxon>Halobacillus</taxon>
    </lineage>
</organism>
<keyword evidence="2" id="KW-0813">Transport</keyword>
<comment type="caution">
    <text evidence="9">The sequence shown here is derived from an EMBL/GenBank/DDBJ whole genome shotgun (WGS) entry which is preliminary data.</text>
</comment>
<keyword evidence="4" id="KW-0547">Nucleotide-binding</keyword>
<dbReference type="Gene3D" id="3.40.50.300">
    <property type="entry name" value="P-loop containing nucleotide triphosphate hydrolases"/>
    <property type="match status" value="1"/>
</dbReference>
<dbReference type="GO" id="GO:0005886">
    <property type="term" value="C:plasma membrane"/>
    <property type="evidence" value="ECO:0007669"/>
    <property type="project" value="UniProtKB-SubCell"/>
</dbReference>
<dbReference type="GO" id="GO:0016887">
    <property type="term" value="F:ATP hydrolysis activity"/>
    <property type="evidence" value="ECO:0007669"/>
    <property type="project" value="InterPro"/>
</dbReference>
<dbReference type="PANTHER" id="PTHR42711">
    <property type="entry name" value="ABC TRANSPORTER ATP-BINDING PROTEIN"/>
    <property type="match status" value="1"/>
</dbReference>
<accession>A0A4Z0GWK5</accession>
<dbReference type="SMART" id="SM00382">
    <property type="entry name" value="AAA"/>
    <property type="match status" value="1"/>
</dbReference>
<protein>
    <submittedName>
        <fullName evidence="9">ABC transporter ATP-binding protein</fullName>
    </submittedName>
</protein>
<proteinExistence type="predicted"/>